<protein>
    <submittedName>
        <fullName evidence="1">Uncharacterized protein</fullName>
    </submittedName>
</protein>
<keyword evidence="2" id="KW-1185">Reference proteome</keyword>
<accession>K9WB35</accession>
<evidence type="ECO:0000313" key="2">
    <source>
        <dbReference type="Proteomes" id="UP000010471"/>
    </source>
</evidence>
<organism evidence="1 2">
    <name type="scientific">Allocoleopsis franciscana PCC 7113</name>
    <dbReference type="NCBI Taxonomy" id="1173027"/>
    <lineage>
        <taxon>Bacteria</taxon>
        <taxon>Bacillati</taxon>
        <taxon>Cyanobacteriota</taxon>
        <taxon>Cyanophyceae</taxon>
        <taxon>Coleofasciculales</taxon>
        <taxon>Coleofasciculaceae</taxon>
        <taxon>Allocoleopsis</taxon>
        <taxon>Allocoleopsis franciscana</taxon>
    </lineage>
</organism>
<gene>
    <name evidence="1" type="ORF">Mic7113_1694</name>
</gene>
<reference evidence="1 2" key="1">
    <citation type="submission" date="2012-06" db="EMBL/GenBank/DDBJ databases">
        <title>Finished chromosome of genome of Microcoleus sp. PCC 7113.</title>
        <authorList>
            <consortium name="US DOE Joint Genome Institute"/>
            <person name="Gugger M."/>
            <person name="Coursin T."/>
            <person name="Rippka R."/>
            <person name="Tandeau De Marsac N."/>
            <person name="Huntemann M."/>
            <person name="Wei C.-L."/>
            <person name="Han J."/>
            <person name="Detter J.C."/>
            <person name="Han C."/>
            <person name="Tapia R."/>
            <person name="Chen A."/>
            <person name="Kyrpides N."/>
            <person name="Mavromatis K."/>
            <person name="Markowitz V."/>
            <person name="Szeto E."/>
            <person name="Ivanova N."/>
            <person name="Pagani I."/>
            <person name="Pati A."/>
            <person name="Goodwin L."/>
            <person name="Nordberg H.P."/>
            <person name="Cantor M.N."/>
            <person name="Hua S.X."/>
            <person name="Woyke T."/>
            <person name="Kerfeld C.A."/>
        </authorList>
    </citation>
    <scope>NUCLEOTIDE SEQUENCE [LARGE SCALE GENOMIC DNA]</scope>
    <source>
        <strain evidence="1 2">PCC 7113</strain>
    </source>
</reference>
<dbReference type="KEGG" id="mic:Mic7113_1694"/>
<dbReference type="eggNOG" id="ENOG5033I9B">
    <property type="taxonomic scope" value="Bacteria"/>
</dbReference>
<dbReference type="Proteomes" id="UP000010471">
    <property type="component" value="Chromosome"/>
</dbReference>
<dbReference type="STRING" id="1173027.Mic7113_1694"/>
<dbReference type="EMBL" id="CP003630">
    <property type="protein sequence ID" value="AFZ17560.1"/>
    <property type="molecule type" value="Genomic_DNA"/>
</dbReference>
<proteinExistence type="predicted"/>
<dbReference type="AlphaFoldDB" id="K9WB35"/>
<sequence>MFCLQNIFFEPQQKKQLPRAPSACWAIAVVSTNRLPMKKSKATEALRVATDIAAIKAALHQRGYRLRKQPKQPVWKIIITLGPPLTRGETGGFYTLTYQPAPISAWVLHPQDNDIRRQTLETIIQSALKKQPANPIRTSS</sequence>
<evidence type="ECO:0000313" key="1">
    <source>
        <dbReference type="EMBL" id="AFZ17560.1"/>
    </source>
</evidence>
<name>K9WB35_9CYAN</name>
<dbReference type="HOGENOM" id="CLU_152503_0_0_3"/>